<protein>
    <submittedName>
        <fullName evidence="2">Uncharacterized protein</fullName>
    </submittedName>
</protein>
<accession>A0A7Z7QQX9</accession>
<sequence length="216" mass="25169">MNINILELFKWTELPKKGATGNLSNQYEGLRWLSQERVKGKCWPYKLAIETSLEVLAPFDITCEPLVETQVSVNDEMELNKLSEFTETTFWIKREKIYIGIRNSNWFRLYQYFSNGSWHPVFIPNGQGSLEWRLGWGIEIPEGYSILIQPIEGESRFRIHPGILNEKKLKEMNDTGLGLSIAIEPIVEHKINKGDLLCRIYVVKLDYKLNVEYLRG</sequence>
<dbReference type="RefSeq" id="WP_016424482.1">
    <property type="nucleotide sequence ID" value="NZ_CABKRV010000001.1"/>
</dbReference>
<organism evidence="2">
    <name type="scientific">Staphylococcus schleiferi</name>
    <dbReference type="NCBI Taxonomy" id="1295"/>
    <lineage>
        <taxon>Bacteria</taxon>
        <taxon>Bacillati</taxon>
        <taxon>Bacillota</taxon>
        <taxon>Bacilli</taxon>
        <taxon>Bacillales</taxon>
        <taxon>Staphylococcaceae</taxon>
        <taxon>Staphylococcus</taxon>
    </lineage>
</organism>
<dbReference type="EMBL" id="LR962863">
    <property type="protein sequence ID" value="CAD7360454.1"/>
    <property type="molecule type" value="Genomic_DNA"/>
</dbReference>
<name>A0A7Z7QQX9_STASC</name>
<proteinExistence type="predicted"/>
<dbReference type="GeneID" id="93790776"/>
<evidence type="ECO:0000313" key="3">
    <source>
        <dbReference type="Proteomes" id="UP000264146"/>
    </source>
</evidence>
<evidence type="ECO:0000313" key="1">
    <source>
        <dbReference type="EMBL" id="CAD7360454.1"/>
    </source>
</evidence>
<gene>
    <name evidence="2" type="ORF">NCTC12218_02130</name>
</gene>
<dbReference type="AlphaFoldDB" id="A0A7Z7QQX9"/>
<dbReference type="Proteomes" id="UP000264146">
    <property type="component" value="Chromosome"/>
</dbReference>
<dbReference type="EMBL" id="UHEF01000001">
    <property type="protein sequence ID" value="SUM90026.1"/>
    <property type="molecule type" value="Genomic_DNA"/>
</dbReference>
<reference evidence="2" key="1">
    <citation type="submission" date="2018-06" db="EMBL/GenBank/DDBJ databases">
        <authorList>
            <consortium name="Pathogen Informatics"/>
            <person name="Doyle S."/>
        </authorList>
    </citation>
    <scope>NUCLEOTIDE SEQUENCE [LARGE SCALE GENOMIC DNA]</scope>
    <source>
        <strain evidence="2">NCTC12218</strain>
    </source>
</reference>
<reference evidence="1 3" key="2">
    <citation type="submission" date="2020-11" db="EMBL/GenBank/DDBJ databases">
        <authorList>
            <consortium name="Pathogen Informatics"/>
        </authorList>
    </citation>
    <scope>NUCLEOTIDE SEQUENCE [LARGE SCALE GENOMIC DNA]</scope>
    <source>
        <strain evidence="1 3">NCTC12218</strain>
    </source>
</reference>
<evidence type="ECO:0000313" key="2">
    <source>
        <dbReference type="EMBL" id="SUM90026.1"/>
    </source>
</evidence>